<organism evidence="2 3">
    <name type="scientific">Shigella boydii</name>
    <dbReference type="NCBI Taxonomy" id="621"/>
    <lineage>
        <taxon>Bacteria</taxon>
        <taxon>Pseudomonadati</taxon>
        <taxon>Pseudomonadota</taxon>
        <taxon>Gammaproteobacteria</taxon>
        <taxon>Enterobacterales</taxon>
        <taxon>Enterobacteriaceae</taxon>
        <taxon>Shigella</taxon>
    </lineage>
</organism>
<evidence type="ECO:0000313" key="3">
    <source>
        <dbReference type="Proteomes" id="UP000251799"/>
    </source>
</evidence>
<keyword evidence="1" id="KW-0732">Signal</keyword>
<gene>
    <name evidence="2" type="primary">ydcL_2</name>
    <name evidence="2" type="ORF">NCTC8576_03948</name>
</gene>
<sequence>MRTTSFAKVAALCGLLALSGCASKITQPDKYSGFLGNAANLLI</sequence>
<reference evidence="2 3" key="1">
    <citation type="submission" date="2018-06" db="EMBL/GenBank/DDBJ databases">
        <authorList>
            <consortium name="Pathogen Informatics"/>
            <person name="Doyle S."/>
        </authorList>
    </citation>
    <scope>NUCLEOTIDE SEQUENCE [LARGE SCALE GENOMIC DNA]</scope>
    <source>
        <strain evidence="2 3">NCTC8576</strain>
    </source>
</reference>
<evidence type="ECO:0000256" key="1">
    <source>
        <dbReference type="SAM" id="SignalP"/>
    </source>
</evidence>
<feature type="signal peptide" evidence="1">
    <location>
        <begin position="1"/>
        <end position="22"/>
    </location>
</feature>
<evidence type="ECO:0000313" key="2">
    <source>
        <dbReference type="EMBL" id="SPZ87083.1"/>
    </source>
</evidence>
<feature type="chain" id="PRO_5015920949" evidence="1">
    <location>
        <begin position="23"/>
        <end position="43"/>
    </location>
</feature>
<keyword evidence="2" id="KW-0449">Lipoprotein</keyword>
<accession>A0A2X2J603</accession>
<dbReference type="PROSITE" id="PS51257">
    <property type="entry name" value="PROKAR_LIPOPROTEIN"/>
    <property type="match status" value="1"/>
</dbReference>
<protein>
    <submittedName>
        <fullName evidence="2">Putative lipoprotein</fullName>
    </submittedName>
</protein>
<dbReference type="EMBL" id="UAUR01000007">
    <property type="protein sequence ID" value="SPZ87083.1"/>
    <property type="molecule type" value="Genomic_DNA"/>
</dbReference>
<name>A0A2X2J603_SHIBO</name>
<dbReference type="AlphaFoldDB" id="A0A2X2J603"/>
<proteinExistence type="predicted"/>
<dbReference type="Proteomes" id="UP000251799">
    <property type="component" value="Unassembled WGS sequence"/>
</dbReference>